<accession>A0A6H5FVP7</accession>
<dbReference type="Gene3D" id="1.20.58.60">
    <property type="match status" value="1"/>
</dbReference>
<dbReference type="SUPFAM" id="SSF46966">
    <property type="entry name" value="Spectrin repeat"/>
    <property type="match status" value="1"/>
</dbReference>
<keyword evidence="1" id="KW-0175">Coiled coil</keyword>
<dbReference type="EMBL" id="CADCXU010000519">
    <property type="protein sequence ID" value="CAA9993473.1"/>
    <property type="molecule type" value="Genomic_DNA"/>
</dbReference>
<evidence type="ECO:0000256" key="1">
    <source>
        <dbReference type="SAM" id="Coils"/>
    </source>
</evidence>
<gene>
    <name evidence="2" type="ORF">NTEN_LOCUS432</name>
</gene>
<feature type="coiled-coil region" evidence="1">
    <location>
        <begin position="153"/>
        <end position="180"/>
    </location>
</feature>
<sequence>MDTYQNTLCLTQDQIQELANQYSPVSANEYQLRWEAISDSWDALTLIMDIQAHRISSSGFEISLTPTVSDTPPAVSSTQAWQPLSDGIPELQEHWARLENVQHSIADLTNVTESLSIEHCRILASIERMLEWIIDLEFKTSSGEMIIKDSAELFKLKAKYQALTEDVDKKNAEFRKLYNDCNDFLNQVDYHKDSKELEEKVSKLSNLWMKVTNDVAEKHNILQDASHKYGEFRGMLR</sequence>
<evidence type="ECO:0000313" key="3">
    <source>
        <dbReference type="Proteomes" id="UP000479000"/>
    </source>
</evidence>
<dbReference type="OrthoDB" id="10057795at2759"/>
<organism evidence="2 3">
    <name type="scientific">Nesidiocoris tenuis</name>
    <dbReference type="NCBI Taxonomy" id="355587"/>
    <lineage>
        <taxon>Eukaryota</taxon>
        <taxon>Metazoa</taxon>
        <taxon>Ecdysozoa</taxon>
        <taxon>Arthropoda</taxon>
        <taxon>Hexapoda</taxon>
        <taxon>Insecta</taxon>
        <taxon>Pterygota</taxon>
        <taxon>Neoptera</taxon>
        <taxon>Paraneoptera</taxon>
        <taxon>Hemiptera</taxon>
        <taxon>Heteroptera</taxon>
        <taxon>Panheteroptera</taxon>
        <taxon>Cimicomorpha</taxon>
        <taxon>Miridae</taxon>
        <taxon>Dicyphina</taxon>
        <taxon>Nesidiocoris</taxon>
    </lineage>
</organism>
<keyword evidence="3" id="KW-1185">Reference proteome</keyword>
<evidence type="ECO:0000313" key="2">
    <source>
        <dbReference type="EMBL" id="CAA9993473.1"/>
    </source>
</evidence>
<dbReference type="Proteomes" id="UP000479000">
    <property type="component" value="Unassembled WGS sequence"/>
</dbReference>
<protein>
    <submittedName>
        <fullName evidence="2">Uncharacterized protein</fullName>
    </submittedName>
</protein>
<dbReference type="AlphaFoldDB" id="A0A6H5FVP7"/>
<name>A0A6H5FVP7_9HEMI</name>
<dbReference type="InterPro" id="IPR002017">
    <property type="entry name" value="Spectrin_repeat"/>
</dbReference>
<reference evidence="2 3" key="1">
    <citation type="submission" date="2020-02" db="EMBL/GenBank/DDBJ databases">
        <authorList>
            <person name="Ferguson B K."/>
        </authorList>
    </citation>
    <scope>NUCLEOTIDE SEQUENCE [LARGE SCALE GENOMIC DNA]</scope>
</reference>
<proteinExistence type="predicted"/>
<dbReference type="Pfam" id="PF00435">
    <property type="entry name" value="Spectrin"/>
    <property type="match status" value="1"/>
</dbReference>